<feature type="compositionally biased region" description="Basic and acidic residues" evidence="9">
    <location>
        <begin position="1523"/>
        <end position="1534"/>
    </location>
</feature>
<reference evidence="10 11" key="1">
    <citation type="journal article" date="2023" name="Commun. Biol.">
        <title>Genome analysis of Parmales, the sister group of diatoms, reveals the evolutionary specialization of diatoms from phago-mixotrophs to photoautotrophs.</title>
        <authorList>
            <person name="Ban H."/>
            <person name="Sato S."/>
            <person name="Yoshikawa S."/>
            <person name="Yamada K."/>
            <person name="Nakamura Y."/>
            <person name="Ichinomiya M."/>
            <person name="Sato N."/>
            <person name="Blanc-Mathieu R."/>
            <person name="Endo H."/>
            <person name="Kuwata A."/>
            <person name="Ogata H."/>
        </authorList>
    </citation>
    <scope>NUCLEOTIDE SEQUENCE [LARGE SCALE GENOMIC DNA]</scope>
</reference>
<dbReference type="InterPro" id="IPR011989">
    <property type="entry name" value="ARM-like"/>
</dbReference>
<feature type="compositionally biased region" description="Basic and acidic residues" evidence="9">
    <location>
        <begin position="130"/>
        <end position="151"/>
    </location>
</feature>
<evidence type="ECO:0000256" key="8">
    <source>
        <dbReference type="PROSITE-ProRule" id="PRU00259"/>
    </source>
</evidence>
<feature type="region of interest" description="Disordered" evidence="9">
    <location>
        <begin position="1383"/>
        <end position="1426"/>
    </location>
</feature>
<evidence type="ECO:0000256" key="3">
    <source>
        <dbReference type="ARBA" id="ARBA00022554"/>
    </source>
</evidence>
<comment type="subcellular location">
    <subcellularLocation>
        <location evidence="1">Vacuole membrane</location>
        <topology evidence="1">Lipid-anchor</topology>
    </subcellularLocation>
</comment>
<dbReference type="PANTHER" id="PTHR47249">
    <property type="entry name" value="VACUOLAR PROTEIN 8"/>
    <property type="match status" value="1"/>
</dbReference>
<feature type="region of interest" description="Disordered" evidence="9">
    <location>
        <begin position="1453"/>
        <end position="1575"/>
    </location>
</feature>
<feature type="region of interest" description="Disordered" evidence="9">
    <location>
        <begin position="130"/>
        <end position="176"/>
    </location>
</feature>
<dbReference type="Gene3D" id="1.25.10.10">
    <property type="entry name" value="Leucine-rich Repeat Variant"/>
    <property type="match status" value="3"/>
</dbReference>
<evidence type="ECO:0000313" key="10">
    <source>
        <dbReference type="EMBL" id="GMI29400.1"/>
    </source>
</evidence>
<dbReference type="Pfam" id="PF00514">
    <property type="entry name" value="Arm"/>
    <property type="match status" value="2"/>
</dbReference>
<evidence type="ECO:0000256" key="4">
    <source>
        <dbReference type="ARBA" id="ARBA00022737"/>
    </source>
</evidence>
<dbReference type="PROSITE" id="PS50176">
    <property type="entry name" value="ARM_REPEAT"/>
    <property type="match status" value="1"/>
</dbReference>
<dbReference type="InterPro" id="IPR045156">
    <property type="entry name" value="Vac8"/>
</dbReference>
<evidence type="ECO:0000256" key="7">
    <source>
        <dbReference type="ARBA" id="ARBA00026209"/>
    </source>
</evidence>
<feature type="compositionally biased region" description="Gly residues" evidence="9">
    <location>
        <begin position="231"/>
        <end position="240"/>
    </location>
</feature>
<dbReference type="EMBL" id="BRYB01000397">
    <property type="protein sequence ID" value="GMI29400.1"/>
    <property type="molecule type" value="Genomic_DNA"/>
</dbReference>
<keyword evidence="11" id="KW-1185">Reference proteome</keyword>
<keyword evidence="4" id="KW-0677">Repeat</keyword>
<sequence length="1575" mass="170165">MDLDNKWDWDAKKLPVKVKVESGNPAADELRLRLREIATRLALETLKSEDISGGDSKKVSERQKTKIKLDSDEAVAATLKDSVYNAPVMLEHVTSKPLGPAQMNPNKRFFRVPKSPPRKVMMDLQKSRLVRTEGAHEHHGHLDPNNADHKSKSSRIRSMQRKKTQKGAQAAEISDADRAKAAAMGEVFKPYSGDTFGTGGNYMGGMVYLSRMPHHSLPDLHDMSMFAGDQADGGGPGGLEGGEDEGAGGSWEQLSKERSAKITCAATICGWSRHRANVERLAGEGALDAINRLAKEDDRKIRRYCAQTFRYMSEHQQLCELMISIGSLPVIAELASSSRDKHISRCCAVAMLNLTRLQGREGALVEDGAVLALMSLMNENEDLAGVCARGLFNLTCVDEPYNYIERVIKSFLGLAAAATLEVKHICASALCNLSDLKPMRAKLVEEGVVPVLGLLARGAEAKTRRVCAIVLQSLASTKACRQEMVAKGAVQVLYSLSNDNDANTLHYIASAMMRLALDPDNCVKMVNENGVSALCNICIRCPDMPKTTQPCAAAFQVLSRQETTKTFMVTEQCVPAIVTLLRTSTDANTLQFCLLAFCNLLTVEDNHLPVLQQGGVMSIIEQCKNTESGIRESCALALFNLSCGEVARKSAVAAGAVPALISIAKLDDVESQTRVAATLCNFSSERLNISKMVEDGVIPTFIDLLKTAVPDTVKHCCAALCQLAQDSQSCDRIVELGAVPHIVVGVQNGDDPTKQSCCSVLSALSFQSQCRQQLVAMGALSALITLSQIDDKDTSLRCALAFANLSCEPTVQGEMIGKGVLPILKRLSNSYSEENQMFVAKALCNLSCHIGSETKMIEEDCVSALMMIGMVRSVHHTTKQLCAKALQNLLGEESQERLCEEGLVSTISSFAKLDDEPTMRICAQVFNFLSGNEYGREKLVQKKAALFSLLGLLRSTDRTTVFVVGKTICNLLCFEDSQSVAVEVGAVKELEKIATSGDADSERDCAHAFFLICGEEENREMIINVNAMKVIILLARSPNVETRRHAVRVIANLAQYSATRENLLENNVVMALVALTEDTTKLRVDMLKLIAQSLSNLSLVGSYCGRMVQEGVVGALMRVQSAVGDDTLMHFIANTMRNLAQSVETLPMMASDGAIELLVMVSKFSHDGFSDSVMHDASFSCFNFALAGEAMRKELIKRGGLQIIARAGDYESCHEFTVATLFLLSLASENRPEVASGETGVLLVKLSMLDGFPEAIQNASQALFMLSKTEKSRNSLVDVGMPAALVKLCKSDNDDVRSSASQALKNLSSEGGDGLEEGTVSALIAMSEGASDNSVSNFDAENLCEPTVRVINEDLFALEDKEKPAQFMSAFKPLSVNVLKEGGGDAPINKGPAAPAPPSMASQNVPHKPVVDEEVEQRNEDEENLDKVMMFAKMAVPKELEGDEAMIMLEDDEEEGAAQPAPTPVEEEPEEDKVEGKEVGGGSRMSMRGGAGGGGGGAGGPGRRTTVRSGRSSPSSPPLPVRAEPKEVMGPKEKAKARRKRRSIQRDKKVQEKMKEGADGAGVPFDVQAEAAGLY</sequence>
<dbReference type="Proteomes" id="UP001165060">
    <property type="component" value="Unassembled WGS sequence"/>
</dbReference>
<feature type="compositionally biased region" description="Low complexity" evidence="9">
    <location>
        <begin position="1503"/>
        <end position="1514"/>
    </location>
</feature>
<evidence type="ECO:0000256" key="1">
    <source>
        <dbReference type="ARBA" id="ARBA00004592"/>
    </source>
</evidence>
<evidence type="ECO:0000256" key="6">
    <source>
        <dbReference type="ARBA" id="ARBA00023288"/>
    </source>
</evidence>
<evidence type="ECO:0000313" key="11">
    <source>
        <dbReference type="Proteomes" id="UP001165060"/>
    </source>
</evidence>
<comment type="caution">
    <text evidence="10">The sequence shown here is derived from an EMBL/GenBank/DDBJ whole genome shotgun (WGS) entry which is preliminary data.</text>
</comment>
<dbReference type="InterPro" id="IPR000225">
    <property type="entry name" value="Armadillo"/>
</dbReference>
<feature type="repeat" description="ARM" evidence="8">
    <location>
        <begin position="1280"/>
        <end position="1308"/>
    </location>
</feature>
<name>A0ABQ6MP81_9STRA</name>
<protein>
    <recommendedName>
        <fullName evidence="7">Vacuolar protein 8</fullName>
    </recommendedName>
</protein>
<feature type="region of interest" description="Disordered" evidence="9">
    <location>
        <begin position="228"/>
        <end position="253"/>
    </location>
</feature>
<feature type="compositionally biased region" description="Gly residues" evidence="9">
    <location>
        <begin position="1479"/>
        <end position="1502"/>
    </location>
</feature>
<feature type="compositionally biased region" description="Basic residues" evidence="9">
    <location>
        <begin position="152"/>
        <end position="165"/>
    </location>
</feature>
<feature type="compositionally biased region" description="Acidic residues" evidence="9">
    <location>
        <begin position="1412"/>
        <end position="1424"/>
    </location>
</feature>
<dbReference type="SUPFAM" id="SSF48371">
    <property type="entry name" value="ARM repeat"/>
    <property type="match status" value="4"/>
</dbReference>
<evidence type="ECO:0000256" key="5">
    <source>
        <dbReference type="ARBA" id="ARBA00023136"/>
    </source>
</evidence>
<proteinExistence type="inferred from homology"/>
<gene>
    <name evidence="10" type="ORF">TeGR_g13204</name>
</gene>
<feature type="compositionally biased region" description="Basic and acidic residues" evidence="9">
    <location>
        <begin position="1544"/>
        <end position="1558"/>
    </location>
</feature>
<keyword evidence="5" id="KW-0472">Membrane</keyword>
<evidence type="ECO:0000256" key="2">
    <source>
        <dbReference type="ARBA" id="ARBA00005462"/>
    </source>
</evidence>
<organism evidence="10 11">
    <name type="scientific">Tetraparma gracilis</name>
    <dbReference type="NCBI Taxonomy" id="2962635"/>
    <lineage>
        <taxon>Eukaryota</taxon>
        <taxon>Sar</taxon>
        <taxon>Stramenopiles</taxon>
        <taxon>Ochrophyta</taxon>
        <taxon>Bolidophyceae</taxon>
        <taxon>Parmales</taxon>
        <taxon>Triparmaceae</taxon>
        <taxon>Tetraparma</taxon>
    </lineage>
</organism>
<keyword evidence="6" id="KW-0449">Lipoprotein</keyword>
<evidence type="ECO:0000256" key="9">
    <source>
        <dbReference type="SAM" id="MobiDB-lite"/>
    </source>
</evidence>
<dbReference type="PANTHER" id="PTHR47249:SF1">
    <property type="entry name" value="VACUOLAR PROTEIN 8"/>
    <property type="match status" value="1"/>
</dbReference>
<dbReference type="SMART" id="SM00185">
    <property type="entry name" value="ARM"/>
    <property type="match status" value="17"/>
</dbReference>
<keyword evidence="3" id="KW-0926">Vacuole</keyword>
<accession>A0ABQ6MP81</accession>
<comment type="similarity">
    <text evidence="2">Belongs to the beta-catenin family.</text>
</comment>
<dbReference type="InterPro" id="IPR016024">
    <property type="entry name" value="ARM-type_fold"/>
</dbReference>